<evidence type="ECO:0000256" key="1">
    <source>
        <dbReference type="SAM" id="SignalP"/>
    </source>
</evidence>
<keyword evidence="3" id="KW-1185">Reference proteome</keyword>
<proteinExistence type="predicted"/>
<protein>
    <submittedName>
        <fullName evidence="2">Uncharacterized protein</fullName>
    </submittedName>
</protein>
<feature type="signal peptide" evidence="1">
    <location>
        <begin position="1"/>
        <end position="24"/>
    </location>
</feature>
<dbReference type="Proteomes" id="UP001148018">
    <property type="component" value="Unassembled WGS sequence"/>
</dbReference>
<sequence length="71" mass="7859">MTTSGPAALTLLAFVLWFFRVSEDHPTVRLQPTGTEGDALSQPRLLVFPLLQERPLWETSIGGCSGDTWRS</sequence>
<dbReference type="AlphaFoldDB" id="A0A9Q0IIV4"/>
<comment type="caution">
    <text evidence="2">The sequence shown here is derived from an EMBL/GenBank/DDBJ whole genome shotgun (WGS) entry which is preliminary data.</text>
</comment>
<organism evidence="2 3">
    <name type="scientific">Muraenolepis orangiensis</name>
    <name type="common">Patagonian moray cod</name>
    <dbReference type="NCBI Taxonomy" id="630683"/>
    <lineage>
        <taxon>Eukaryota</taxon>
        <taxon>Metazoa</taxon>
        <taxon>Chordata</taxon>
        <taxon>Craniata</taxon>
        <taxon>Vertebrata</taxon>
        <taxon>Euteleostomi</taxon>
        <taxon>Actinopterygii</taxon>
        <taxon>Neopterygii</taxon>
        <taxon>Teleostei</taxon>
        <taxon>Neoteleostei</taxon>
        <taxon>Acanthomorphata</taxon>
        <taxon>Zeiogadaria</taxon>
        <taxon>Gadariae</taxon>
        <taxon>Gadiformes</taxon>
        <taxon>Muraenolepidoidei</taxon>
        <taxon>Muraenolepididae</taxon>
        <taxon>Muraenolepis</taxon>
    </lineage>
</organism>
<evidence type="ECO:0000313" key="2">
    <source>
        <dbReference type="EMBL" id="KAJ3599698.1"/>
    </source>
</evidence>
<accession>A0A9Q0IIV4</accession>
<feature type="chain" id="PRO_5040468587" evidence="1">
    <location>
        <begin position="25"/>
        <end position="71"/>
    </location>
</feature>
<dbReference type="EMBL" id="JANIIK010000048">
    <property type="protein sequence ID" value="KAJ3599698.1"/>
    <property type="molecule type" value="Genomic_DNA"/>
</dbReference>
<keyword evidence="1" id="KW-0732">Signal</keyword>
<reference evidence="2" key="1">
    <citation type="submission" date="2022-07" db="EMBL/GenBank/DDBJ databases">
        <title>Chromosome-level genome of Muraenolepis orangiensis.</title>
        <authorList>
            <person name="Kim J."/>
        </authorList>
    </citation>
    <scope>NUCLEOTIDE SEQUENCE</scope>
    <source>
        <strain evidence="2">KU_S4_2022</strain>
        <tissue evidence="2">Muscle</tissue>
    </source>
</reference>
<gene>
    <name evidence="2" type="ORF">NHX12_033654</name>
</gene>
<evidence type="ECO:0000313" key="3">
    <source>
        <dbReference type="Proteomes" id="UP001148018"/>
    </source>
</evidence>
<name>A0A9Q0IIV4_9TELE</name>